<dbReference type="OrthoDB" id="4319190at2"/>
<reference evidence="9 10" key="1">
    <citation type="submission" date="2017-10" db="EMBL/GenBank/DDBJ databases">
        <title>Sequencing the genomes of 1000 actinobacteria strains.</title>
        <authorList>
            <person name="Klenk H.-P."/>
        </authorList>
    </citation>
    <scope>NUCLEOTIDE SEQUENCE [LARGE SCALE GENOMIC DNA]</scope>
    <source>
        <strain evidence="9 10">DSM 21801</strain>
    </source>
</reference>
<dbReference type="RefSeq" id="WP_098469723.1">
    <property type="nucleotide sequence ID" value="NZ_PDJD01000001.1"/>
</dbReference>
<protein>
    <submittedName>
        <fullName evidence="9">Carbohydrate ABC transporter membrane protein 1 (CUT1 family)</fullName>
    </submittedName>
</protein>
<dbReference type="PROSITE" id="PS50928">
    <property type="entry name" value="ABC_TM1"/>
    <property type="match status" value="1"/>
</dbReference>
<evidence type="ECO:0000256" key="4">
    <source>
        <dbReference type="ARBA" id="ARBA00022692"/>
    </source>
</evidence>
<comment type="subcellular location">
    <subcellularLocation>
        <location evidence="1 7">Cell membrane</location>
        <topology evidence="1 7">Multi-pass membrane protein</topology>
    </subcellularLocation>
</comment>
<evidence type="ECO:0000256" key="7">
    <source>
        <dbReference type="RuleBase" id="RU363032"/>
    </source>
</evidence>
<dbReference type="PANTHER" id="PTHR43227">
    <property type="entry name" value="BLL4140 PROTEIN"/>
    <property type="match status" value="1"/>
</dbReference>
<proteinExistence type="inferred from homology"/>
<feature type="transmembrane region" description="Helical" evidence="7">
    <location>
        <begin position="225"/>
        <end position="247"/>
    </location>
</feature>
<evidence type="ECO:0000256" key="2">
    <source>
        <dbReference type="ARBA" id="ARBA00022448"/>
    </source>
</evidence>
<dbReference type="Pfam" id="PF00528">
    <property type="entry name" value="BPD_transp_1"/>
    <property type="match status" value="1"/>
</dbReference>
<dbReference type="GO" id="GO:0055085">
    <property type="term" value="P:transmembrane transport"/>
    <property type="evidence" value="ECO:0007669"/>
    <property type="project" value="InterPro"/>
</dbReference>
<keyword evidence="2 7" id="KW-0813">Transport</keyword>
<feature type="domain" description="ABC transmembrane type-1" evidence="8">
    <location>
        <begin position="91"/>
        <end position="303"/>
    </location>
</feature>
<dbReference type="InterPro" id="IPR000515">
    <property type="entry name" value="MetI-like"/>
</dbReference>
<dbReference type="Proteomes" id="UP000224915">
    <property type="component" value="Unassembled WGS sequence"/>
</dbReference>
<feature type="transmembrane region" description="Helical" evidence="7">
    <location>
        <begin position="30"/>
        <end position="53"/>
    </location>
</feature>
<dbReference type="GO" id="GO:0005886">
    <property type="term" value="C:plasma membrane"/>
    <property type="evidence" value="ECO:0007669"/>
    <property type="project" value="UniProtKB-SubCell"/>
</dbReference>
<keyword evidence="4 7" id="KW-0812">Transmembrane</keyword>
<comment type="caution">
    <text evidence="9">The sequence shown here is derived from an EMBL/GenBank/DDBJ whole genome shotgun (WGS) entry which is preliminary data.</text>
</comment>
<dbReference type="EMBL" id="PDJD01000001">
    <property type="protein sequence ID" value="PFG20797.1"/>
    <property type="molecule type" value="Genomic_DNA"/>
</dbReference>
<feature type="transmembrane region" description="Helical" evidence="7">
    <location>
        <begin position="128"/>
        <end position="148"/>
    </location>
</feature>
<feature type="transmembrane region" description="Helical" evidence="7">
    <location>
        <begin position="95"/>
        <end position="116"/>
    </location>
</feature>
<gene>
    <name evidence="9" type="ORF">ATL40_2412</name>
</gene>
<dbReference type="InterPro" id="IPR035906">
    <property type="entry name" value="MetI-like_sf"/>
</dbReference>
<sequence length="313" mass="33965">MTTTATPPKAGAASRPRRSVRQRIENRDGLMMSAPITIIVVAIIIIPILWTVVLSFQEARYSDVARNGLFNPFTFDNYIDTLTAPGFWSSIMTTVIYTVATTAGSIIVGFIAALALRDAFPGRGAIRAAMLLPYVAPVVAAAYVWTVILDPQYGVINAVGTRFLGWDEPINFLGSAPSALITVIVFEIWRYFPFAFMFFAAALTGLNREIEEAALVDGASPLQKFWYVILPQMLPVIALLSLLRLVMTFNKFDDIYLLTGGAADTQVAAVRVYDQLVGSGNIGAASANAVVLAIILAIGLLAYTRFTARQEAK</sequence>
<evidence type="ECO:0000313" key="9">
    <source>
        <dbReference type="EMBL" id="PFG20797.1"/>
    </source>
</evidence>
<accession>A0A2A9D271</accession>
<comment type="similarity">
    <text evidence="7">Belongs to the binding-protein-dependent transport system permease family.</text>
</comment>
<feature type="transmembrane region" description="Helical" evidence="7">
    <location>
        <begin position="282"/>
        <end position="303"/>
    </location>
</feature>
<name>A0A2A9D271_9MICO</name>
<dbReference type="InterPro" id="IPR050809">
    <property type="entry name" value="UgpAE/MalFG_permease"/>
</dbReference>
<dbReference type="Gene3D" id="1.10.3720.10">
    <property type="entry name" value="MetI-like"/>
    <property type="match status" value="1"/>
</dbReference>
<evidence type="ECO:0000256" key="5">
    <source>
        <dbReference type="ARBA" id="ARBA00022989"/>
    </source>
</evidence>
<dbReference type="PANTHER" id="PTHR43227:SF8">
    <property type="entry name" value="DIACETYLCHITOBIOSE UPTAKE SYSTEM PERMEASE PROTEIN DASB"/>
    <property type="match status" value="1"/>
</dbReference>
<dbReference type="AlphaFoldDB" id="A0A2A9D271"/>
<evidence type="ECO:0000313" key="10">
    <source>
        <dbReference type="Proteomes" id="UP000224915"/>
    </source>
</evidence>
<evidence type="ECO:0000256" key="1">
    <source>
        <dbReference type="ARBA" id="ARBA00004651"/>
    </source>
</evidence>
<organism evidence="9 10">
    <name type="scientific">Serinibacter salmoneus</name>
    <dbReference type="NCBI Taxonomy" id="556530"/>
    <lineage>
        <taxon>Bacteria</taxon>
        <taxon>Bacillati</taxon>
        <taxon>Actinomycetota</taxon>
        <taxon>Actinomycetes</taxon>
        <taxon>Micrococcales</taxon>
        <taxon>Beutenbergiaceae</taxon>
        <taxon>Serinibacter</taxon>
    </lineage>
</organism>
<evidence type="ECO:0000256" key="6">
    <source>
        <dbReference type="ARBA" id="ARBA00023136"/>
    </source>
</evidence>
<dbReference type="SUPFAM" id="SSF161098">
    <property type="entry name" value="MetI-like"/>
    <property type="match status" value="1"/>
</dbReference>
<evidence type="ECO:0000256" key="3">
    <source>
        <dbReference type="ARBA" id="ARBA00022475"/>
    </source>
</evidence>
<keyword evidence="6 7" id="KW-0472">Membrane</keyword>
<keyword evidence="10" id="KW-1185">Reference proteome</keyword>
<feature type="transmembrane region" description="Helical" evidence="7">
    <location>
        <begin position="179"/>
        <end position="204"/>
    </location>
</feature>
<keyword evidence="3" id="KW-1003">Cell membrane</keyword>
<evidence type="ECO:0000259" key="8">
    <source>
        <dbReference type="PROSITE" id="PS50928"/>
    </source>
</evidence>
<keyword evidence="5 7" id="KW-1133">Transmembrane helix</keyword>
<dbReference type="CDD" id="cd06261">
    <property type="entry name" value="TM_PBP2"/>
    <property type="match status" value="1"/>
</dbReference>